<keyword evidence="4 7" id="KW-0812">Transmembrane</keyword>
<comment type="similarity">
    <text evidence="7">Belongs to the binding-protein-dependent transport system permease family.</text>
</comment>
<feature type="domain" description="ABC transmembrane type-1" evidence="8">
    <location>
        <begin position="96"/>
        <end position="297"/>
    </location>
</feature>
<evidence type="ECO:0000256" key="3">
    <source>
        <dbReference type="ARBA" id="ARBA00022475"/>
    </source>
</evidence>
<keyword evidence="2 7" id="KW-0813">Transport</keyword>
<dbReference type="InterPro" id="IPR000515">
    <property type="entry name" value="MetI-like"/>
</dbReference>
<comment type="caution">
    <text evidence="9">The sequence shown here is derived from an EMBL/GenBank/DDBJ whole genome shotgun (WGS) entry which is preliminary data.</text>
</comment>
<dbReference type="InterPro" id="IPR035906">
    <property type="entry name" value="MetI-like_sf"/>
</dbReference>
<dbReference type="CDD" id="cd06261">
    <property type="entry name" value="TM_PBP2"/>
    <property type="match status" value="1"/>
</dbReference>
<feature type="transmembrane region" description="Helical" evidence="7">
    <location>
        <begin position="9"/>
        <end position="29"/>
    </location>
</feature>
<dbReference type="GO" id="GO:0005886">
    <property type="term" value="C:plasma membrane"/>
    <property type="evidence" value="ECO:0007669"/>
    <property type="project" value="UniProtKB-SubCell"/>
</dbReference>
<feature type="transmembrane region" description="Helical" evidence="7">
    <location>
        <begin position="135"/>
        <end position="156"/>
    </location>
</feature>
<dbReference type="EMBL" id="VUNH01000007">
    <property type="protein sequence ID" value="MST55800.1"/>
    <property type="molecule type" value="Genomic_DNA"/>
</dbReference>
<comment type="subcellular location">
    <subcellularLocation>
        <location evidence="1 7">Cell membrane</location>
        <topology evidence="1 7">Multi-pass membrane protein</topology>
    </subcellularLocation>
</comment>
<accession>A0A6L5YC28</accession>
<keyword evidence="10" id="KW-1185">Reference proteome</keyword>
<dbReference type="InterPro" id="IPR045621">
    <property type="entry name" value="BPD_transp_1_N"/>
</dbReference>
<evidence type="ECO:0000256" key="6">
    <source>
        <dbReference type="ARBA" id="ARBA00023136"/>
    </source>
</evidence>
<dbReference type="RefSeq" id="WP_154528896.1">
    <property type="nucleotide sequence ID" value="NZ_JAXDZJ010000214.1"/>
</dbReference>
<keyword evidence="5 7" id="KW-1133">Transmembrane helix</keyword>
<evidence type="ECO:0000313" key="10">
    <source>
        <dbReference type="Proteomes" id="UP000473699"/>
    </source>
</evidence>
<dbReference type="SUPFAM" id="SSF161098">
    <property type="entry name" value="MetI-like"/>
    <property type="match status" value="1"/>
</dbReference>
<dbReference type="PANTHER" id="PTHR43163:SF6">
    <property type="entry name" value="DIPEPTIDE TRANSPORT SYSTEM PERMEASE PROTEIN DPPB-RELATED"/>
    <property type="match status" value="1"/>
</dbReference>
<feature type="transmembrane region" description="Helical" evidence="7">
    <location>
        <begin position="102"/>
        <end position="123"/>
    </location>
</feature>
<organism evidence="9 10">
    <name type="scientific">Pyramidobacter porci</name>
    <dbReference type="NCBI Taxonomy" id="2605789"/>
    <lineage>
        <taxon>Bacteria</taxon>
        <taxon>Thermotogati</taxon>
        <taxon>Synergistota</taxon>
        <taxon>Synergistia</taxon>
        <taxon>Synergistales</taxon>
        <taxon>Dethiosulfovibrionaceae</taxon>
        <taxon>Pyramidobacter</taxon>
    </lineage>
</organism>
<evidence type="ECO:0000256" key="5">
    <source>
        <dbReference type="ARBA" id="ARBA00022989"/>
    </source>
</evidence>
<dbReference type="Pfam" id="PF00528">
    <property type="entry name" value="BPD_transp_1"/>
    <property type="match status" value="1"/>
</dbReference>
<name>A0A6L5YC28_9BACT</name>
<reference evidence="9 10" key="1">
    <citation type="submission" date="2019-08" db="EMBL/GenBank/DDBJ databases">
        <title>In-depth cultivation of the pig gut microbiome towards novel bacterial diversity and tailored functional studies.</title>
        <authorList>
            <person name="Wylensek D."/>
            <person name="Hitch T.C.A."/>
            <person name="Clavel T."/>
        </authorList>
    </citation>
    <scope>NUCLEOTIDE SEQUENCE [LARGE SCALE GENOMIC DNA]</scope>
    <source>
        <strain evidence="9 10">SM-530-WT-4B</strain>
    </source>
</reference>
<keyword evidence="6 7" id="KW-0472">Membrane</keyword>
<evidence type="ECO:0000256" key="1">
    <source>
        <dbReference type="ARBA" id="ARBA00004651"/>
    </source>
</evidence>
<feature type="transmembrane region" description="Helical" evidence="7">
    <location>
        <begin position="228"/>
        <end position="249"/>
    </location>
</feature>
<evidence type="ECO:0000256" key="7">
    <source>
        <dbReference type="RuleBase" id="RU363032"/>
    </source>
</evidence>
<dbReference type="AlphaFoldDB" id="A0A6L5YC28"/>
<feature type="transmembrane region" description="Helical" evidence="7">
    <location>
        <begin position="279"/>
        <end position="300"/>
    </location>
</feature>
<keyword evidence="3" id="KW-1003">Cell membrane</keyword>
<sequence>MLKYTIRRLILLVPVLAGVALLVFTLLYITPGDPARMALGEDAPQEAVEQFRKNYGLDDPFFVQFGRYCYKALIHGDIGNSYVTKSSVSEEILTRFPTTLKLAFWAVVLGVALGLPFGIICAIRQYSIFDSVSMVLALIGVAMPNFWLGVLLILLFSVKLNWLPPSGFTTFAEMAMPVFTLSGGTLAVITRMTRSSMLEVIKSDYVRTARAKGQRESLIIWRHALPNALIPILTIVGMQFGGLLSGAILTETVFSIPGVGRLMVESIKMRDFPVVQGGVLYIALVFCFINLAVDLLYAWVDPRIKAKYR</sequence>
<feature type="transmembrane region" description="Helical" evidence="7">
    <location>
        <begin position="168"/>
        <end position="189"/>
    </location>
</feature>
<protein>
    <submittedName>
        <fullName evidence="9">ABC transporter permease</fullName>
    </submittedName>
</protein>
<dbReference type="Proteomes" id="UP000473699">
    <property type="component" value="Unassembled WGS sequence"/>
</dbReference>
<dbReference type="GO" id="GO:0055085">
    <property type="term" value="P:transmembrane transport"/>
    <property type="evidence" value="ECO:0007669"/>
    <property type="project" value="InterPro"/>
</dbReference>
<dbReference type="Pfam" id="PF19300">
    <property type="entry name" value="BPD_transp_1_N"/>
    <property type="match status" value="1"/>
</dbReference>
<evidence type="ECO:0000313" key="9">
    <source>
        <dbReference type="EMBL" id="MST55800.1"/>
    </source>
</evidence>
<proteinExistence type="inferred from homology"/>
<evidence type="ECO:0000256" key="4">
    <source>
        <dbReference type="ARBA" id="ARBA00022692"/>
    </source>
</evidence>
<evidence type="ECO:0000259" key="8">
    <source>
        <dbReference type="PROSITE" id="PS50928"/>
    </source>
</evidence>
<dbReference type="PROSITE" id="PS50928">
    <property type="entry name" value="ABC_TM1"/>
    <property type="match status" value="1"/>
</dbReference>
<dbReference type="PANTHER" id="PTHR43163">
    <property type="entry name" value="DIPEPTIDE TRANSPORT SYSTEM PERMEASE PROTEIN DPPB-RELATED"/>
    <property type="match status" value="1"/>
</dbReference>
<evidence type="ECO:0000256" key="2">
    <source>
        <dbReference type="ARBA" id="ARBA00022448"/>
    </source>
</evidence>
<dbReference type="Gene3D" id="1.10.3720.10">
    <property type="entry name" value="MetI-like"/>
    <property type="match status" value="1"/>
</dbReference>
<gene>
    <name evidence="9" type="ORF">FYJ74_07120</name>
</gene>